<keyword evidence="2" id="KW-0614">Plasmid</keyword>
<keyword evidence="1" id="KW-0812">Transmembrane</keyword>
<proteinExistence type="predicted"/>
<sequence length="90" mass="10840">MYTVVIASVILNILLLFAVIKLYRRNRVDYEPSFLPTIFYHMTKYIRHSGSWNEMEFMRDELRRVLNEIDIIRHDAGNVRLRKTKPVRDA</sequence>
<keyword evidence="1" id="KW-1133">Transmembrane helix</keyword>
<evidence type="ECO:0000256" key="1">
    <source>
        <dbReference type="SAM" id="Phobius"/>
    </source>
</evidence>
<organism evidence="2">
    <name type="scientific">Enterobacter hormaechei</name>
    <dbReference type="NCBI Taxonomy" id="158836"/>
    <lineage>
        <taxon>Bacteria</taxon>
        <taxon>Pseudomonadati</taxon>
        <taxon>Pseudomonadota</taxon>
        <taxon>Gammaproteobacteria</taxon>
        <taxon>Enterobacterales</taxon>
        <taxon>Enterobacteriaceae</taxon>
        <taxon>Enterobacter</taxon>
        <taxon>Enterobacter cloacae complex</taxon>
    </lineage>
</organism>
<dbReference type="RefSeq" id="WP_057069530.1">
    <property type="nucleotide sequence ID" value="NZ_CP058188.1"/>
</dbReference>
<keyword evidence="1" id="KW-0472">Membrane</keyword>
<name>A0A3S7QH42_9ENTR</name>
<dbReference type="EMBL" id="MH325469">
    <property type="protein sequence ID" value="AXJ99772.1"/>
    <property type="molecule type" value="Genomic_DNA"/>
</dbReference>
<dbReference type="AlphaFoldDB" id="A0A3S7QH42"/>
<geneLocation type="plasmid" evidence="2">
    <name>pEc13</name>
</geneLocation>
<protein>
    <submittedName>
        <fullName evidence="2">Uncharacterized protein</fullName>
    </submittedName>
</protein>
<feature type="transmembrane region" description="Helical" evidence="1">
    <location>
        <begin position="6"/>
        <end position="23"/>
    </location>
</feature>
<evidence type="ECO:0000313" key="2">
    <source>
        <dbReference type="EMBL" id="AXJ99772.1"/>
    </source>
</evidence>
<reference evidence="2" key="1">
    <citation type="submission" date="2018-05" db="EMBL/GenBank/DDBJ databases">
        <title>Complete Sequences of Plasmids Bearing rmtG 16S rRNA Methyltransferase Gene in Enterobacter hormaechei in Brazil.</title>
        <authorList>
            <person name="Martins E.R."/>
            <person name="Bueno M.F.C."/>
            <person name="Francisco G.R."/>
            <person name="Casella T."/>
            <person name="Garcia D.O."/>
            <person name="de Vasconcelos A.T.R."/>
            <person name="de Almeida L.G."/>
            <person name="Gerber A.L."/>
            <person name="Nogueira M.C.L."/>
        </authorList>
    </citation>
    <scope>NUCLEOTIDE SEQUENCE</scope>
    <source>
        <strain evidence="2">Ec13</strain>
        <plasmid evidence="2">pEc13</plasmid>
    </source>
</reference>
<accession>A0A3S7QH42</accession>